<organism evidence="2 3">
    <name type="scientific">Mycobacterium gordonae</name>
    <dbReference type="NCBI Taxonomy" id="1778"/>
    <lineage>
        <taxon>Bacteria</taxon>
        <taxon>Bacillati</taxon>
        <taxon>Actinomycetota</taxon>
        <taxon>Actinomycetes</taxon>
        <taxon>Mycobacteriales</taxon>
        <taxon>Mycobacteriaceae</taxon>
        <taxon>Mycobacterium</taxon>
    </lineage>
</organism>
<evidence type="ECO:0000256" key="1">
    <source>
        <dbReference type="SAM" id="SignalP"/>
    </source>
</evidence>
<evidence type="ECO:0008006" key="4">
    <source>
        <dbReference type="Google" id="ProtNLM"/>
    </source>
</evidence>
<evidence type="ECO:0000313" key="2">
    <source>
        <dbReference type="EMBL" id="KQH75741.1"/>
    </source>
</evidence>
<dbReference type="RefSeq" id="WP_055581305.1">
    <property type="nucleotide sequence ID" value="NZ_LKTM01000369.1"/>
</dbReference>
<dbReference type="EMBL" id="LKTM01000369">
    <property type="protein sequence ID" value="KQH75741.1"/>
    <property type="molecule type" value="Genomic_DNA"/>
</dbReference>
<proteinExistence type="predicted"/>
<name>A0A0Q2Q6Z5_MYCGO</name>
<sequence>MHNRSGDDRTPSCSRRTTGRRLTILAIVSVGAAVIAASTANADPAETARADGAGTNSPSYQLGYHQTFSDYEIVASRMRAEGFTLEDIDISSRVPAVCANEAQSVQSTPELTGPDFLRGCADAVESLVDAGIAS</sequence>
<dbReference type="Proteomes" id="UP000051677">
    <property type="component" value="Unassembled WGS sequence"/>
</dbReference>
<keyword evidence="1" id="KW-0732">Signal</keyword>
<reference evidence="2 3" key="1">
    <citation type="submission" date="2015-10" db="EMBL/GenBank/DDBJ databases">
        <title>Mycobacterium gordonae draft genome assembly.</title>
        <authorList>
            <person name="Ustinova V."/>
            <person name="Smirnova T."/>
            <person name="Blagodatskikh K."/>
            <person name="Varlamov D."/>
            <person name="Larionova E."/>
            <person name="Chernousova L."/>
        </authorList>
    </citation>
    <scope>NUCLEOTIDE SEQUENCE [LARGE SCALE GENOMIC DNA]</scope>
    <source>
        <strain evidence="2 3">CTRI 14-8773</strain>
    </source>
</reference>
<dbReference type="AlphaFoldDB" id="A0A0Q2Q6Z5"/>
<protein>
    <recommendedName>
        <fullName evidence="4">DUF732 domain-containing protein</fullName>
    </recommendedName>
</protein>
<gene>
    <name evidence="2" type="ORF">AO501_32145</name>
</gene>
<dbReference type="OrthoDB" id="4751889at2"/>
<comment type="caution">
    <text evidence="2">The sequence shown here is derived from an EMBL/GenBank/DDBJ whole genome shotgun (WGS) entry which is preliminary data.</text>
</comment>
<accession>A0A0Q2Q6Z5</accession>
<feature type="signal peptide" evidence="1">
    <location>
        <begin position="1"/>
        <end position="42"/>
    </location>
</feature>
<evidence type="ECO:0000313" key="3">
    <source>
        <dbReference type="Proteomes" id="UP000051677"/>
    </source>
</evidence>
<feature type="chain" id="PRO_5006195591" description="DUF732 domain-containing protein" evidence="1">
    <location>
        <begin position="43"/>
        <end position="134"/>
    </location>
</feature>